<dbReference type="SUPFAM" id="SSF53448">
    <property type="entry name" value="Nucleotide-diphospho-sugar transferases"/>
    <property type="match status" value="1"/>
</dbReference>
<sequence length="702" mass="80007">MEENLKQQDTGILKFALFGPESTGKTTLAQQLASYYETEWVPEFARDYLQQKWEENQHICVEADMMPIAYGQTKLENDKLVSANKFLFCDTNLMVTKVFSEMYYNYCNPLLNEAALEHEYDLFFLTDIDVPWEKDDIRDSPKERESVFSVFKRALIEAKKPYITLSGNKKSRLAKAVGIIDNLVLAKELGFSSADFVQIYEHGISFEKIKEQLQIFKNGINKSHLISPATVSNGILSLSEADFETKAALFDANKSKLKLKKFVPASGAASRMFKFLSAFLNDFDIEKESINAYINRKQESQLSLFIIGMDKFPFFEMVDKKLKEVYPDFDSLNVDYKNYYFIKMLLASDYFDFANKPKAVLPFHKYKTHTANPIEEHLHECAHYASSNSVSNLHFTVSEIHQSQFEECVKAVKAKSEKESGTKIDISYSYQNKSTDSITVDLENKPVRTEEGKLIFRPGGHGALIENLNNLNADVIFIKNIDNVIQNHIEKISLYKKALAGILIELQDKVFDYLQDIENKKITEDKITEAALFLKQNLNIEIDFEKLTFESKIDKIKEALDRPIRVCGMVKNEGEPGGGPFWVQNENGVISLQIVETSQVDLTDKNQMAILANATHFNPVDLVCGTKNYKNEKFDLIQFVDHNSGFIVEKSNLGKSVKSYELPGLWNGAMANWLTVFVAVPIITFNPVKTVNDLLKPAHQLQ</sequence>
<protein>
    <submittedName>
        <fullName evidence="3">DUF4301 family protein</fullName>
    </submittedName>
</protein>
<reference evidence="3" key="1">
    <citation type="submission" date="2021-11" db="EMBL/GenBank/DDBJ databases">
        <title>Description of novel Flavobacterium species.</title>
        <authorList>
            <person name="Saticioglu I.B."/>
            <person name="Ay H."/>
            <person name="Altun S."/>
            <person name="Duman M."/>
        </authorList>
    </citation>
    <scope>NUCLEOTIDE SEQUENCE</scope>
    <source>
        <strain evidence="3">F-65</strain>
    </source>
</reference>
<evidence type="ECO:0000313" key="4">
    <source>
        <dbReference type="Proteomes" id="UP001430919"/>
    </source>
</evidence>
<dbReference type="Pfam" id="PF13521">
    <property type="entry name" value="AAA_28"/>
    <property type="match status" value="1"/>
</dbReference>
<dbReference type="PANTHER" id="PTHR37512:SF1">
    <property type="entry name" value="NADR_TTD14 AAA DOMAIN-CONTAINING PROTEIN"/>
    <property type="match status" value="1"/>
</dbReference>
<evidence type="ECO:0000259" key="1">
    <source>
        <dbReference type="Pfam" id="PF13521"/>
    </source>
</evidence>
<dbReference type="EMBL" id="JAJJMO010000001">
    <property type="protein sequence ID" value="MCC9072913.1"/>
    <property type="molecule type" value="Genomic_DNA"/>
</dbReference>
<name>A0ABS8MW70_9FLAO</name>
<comment type="caution">
    <text evidence="3">The sequence shown here is derived from an EMBL/GenBank/DDBJ whole genome shotgun (WGS) entry which is preliminary data.</text>
</comment>
<dbReference type="PANTHER" id="PTHR37512">
    <property type="entry name" value="TRIFUNCTIONAL NAD BIOSYNTHESIS/REGULATOR PROTEIN NADR"/>
    <property type="match status" value="1"/>
</dbReference>
<dbReference type="InterPro" id="IPR029044">
    <property type="entry name" value="Nucleotide-diphossugar_trans"/>
</dbReference>
<keyword evidence="4" id="KW-1185">Reference proteome</keyword>
<evidence type="ECO:0000259" key="2">
    <source>
        <dbReference type="Pfam" id="PF14134"/>
    </source>
</evidence>
<dbReference type="InterPro" id="IPR038727">
    <property type="entry name" value="NadR/Ttd14_AAA_dom"/>
</dbReference>
<dbReference type="RefSeq" id="WP_229989873.1">
    <property type="nucleotide sequence ID" value="NZ_JAJJMO010000001.1"/>
</dbReference>
<accession>A0ABS8MW70</accession>
<dbReference type="SUPFAM" id="SSF52540">
    <property type="entry name" value="P-loop containing nucleoside triphosphate hydrolases"/>
    <property type="match status" value="1"/>
</dbReference>
<organism evidence="3 4">
    <name type="scientific">Flavobacterium pisciphilum</name>
    <dbReference type="NCBI Taxonomy" id="2893755"/>
    <lineage>
        <taxon>Bacteria</taxon>
        <taxon>Pseudomonadati</taxon>
        <taxon>Bacteroidota</taxon>
        <taxon>Flavobacteriia</taxon>
        <taxon>Flavobacteriales</taxon>
        <taxon>Flavobacteriaceae</taxon>
        <taxon>Flavobacterium</taxon>
    </lineage>
</organism>
<dbReference type="Proteomes" id="UP001430919">
    <property type="component" value="Unassembled WGS sequence"/>
</dbReference>
<gene>
    <name evidence="3" type="ORF">LNQ49_15130</name>
</gene>
<dbReference type="InterPro" id="IPR052735">
    <property type="entry name" value="NAD_biosynth-regulator"/>
</dbReference>
<dbReference type="InterPro" id="IPR025393">
    <property type="entry name" value="DUF4301"/>
</dbReference>
<evidence type="ECO:0000313" key="3">
    <source>
        <dbReference type="EMBL" id="MCC9072913.1"/>
    </source>
</evidence>
<dbReference type="Gene3D" id="3.40.50.300">
    <property type="entry name" value="P-loop containing nucleotide triphosphate hydrolases"/>
    <property type="match status" value="1"/>
</dbReference>
<proteinExistence type="predicted"/>
<dbReference type="InterPro" id="IPR027417">
    <property type="entry name" value="P-loop_NTPase"/>
</dbReference>
<dbReference type="Pfam" id="PF14134">
    <property type="entry name" value="DUF4301"/>
    <property type="match status" value="1"/>
</dbReference>
<feature type="domain" description="NadR/Ttd14 AAA" evidence="1">
    <location>
        <begin position="14"/>
        <end position="172"/>
    </location>
</feature>
<feature type="domain" description="DUF4301" evidence="2">
    <location>
        <begin position="193"/>
        <end position="700"/>
    </location>
</feature>